<evidence type="ECO:0000256" key="5">
    <source>
        <dbReference type="ARBA" id="ARBA00023134"/>
    </source>
</evidence>
<dbReference type="GO" id="GO:0043093">
    <property type="term" value="P:FtsZ-dependent cytokinesis"/>
    <property type="evidence" value="ECO:0007669"/>
    <property type="project" value="UniProtKB-UniRule"/>
</dbReference>
<dbReference type="GO" id="GO:0005737">
    <property type="term" value="C:cytoplasm"/>
    <property type="evidence" value="ECO:0007669"/>
    <property type="project" value="UniProtKB-SubCell"/>
</dbReference>
<gene>
    <name evidence="8" type="primary">ftsZ</name>
    <name evidence="13" type="ordered locus">Arcpr_0356</name>
</gene>
<dbReference type="InterPro" id="IPR045061">
    <property type="entry name" value="FtsZ/CetZ"/>
</dbReference>
<dbReference type="PROSITE" id="PS01135">
    <property type="entry name" value="FTSZ_2"/>
    <property type="match status" value="1"/>
</dbReference>
<dbReference type="Pfam" id="PF00091">
    <property type="entry name" value="Tubulin"/>
    <property type="match status" value="1"/>
</dbReference>
<evidence type="ECO:0000313" key="13">
    <source>
        <dbReference type="EMBL" id="ADB57426.1"/>
    </source>
</evidence>
<dbReference type="InterPro" id="IPR000158">
    <property type="entry name" value="Cell_div_FtsZ"/>
</dbReference>
<dbReference type="InterPro" id="IPR003008">
    <property type="entry name" value="Tubulin_FtsZ_GTPase"/>
</dbReference>
<keyword evidence="6 8" id="KW-0717">Septation</keyword>
<dbReference type="PRINTS" id="PR00423">
    <property type="entry name" value="CELLDVISFTSZ"/>
</dbReference>
<keyword evidence="14" id="KW-1185">Reference proteome</keyword>
<dbReference type="STRING" id="572546.Arcpr_0356"/>
<feature type="binding site" evidence="8">
    <location>
        <position position="199"/>
    </location>
    <ligand>
        <name>GTP</name>
        <dbReference type="ChEBI" id="CHEBI:37565"/>
    </ligand>
</feature>
<dbReference type="GO" id="GO:0032153">
    <property type="term" value="C:cell division site"/>
    <property type="evidence" value="ECO:0007669"/>
    <property type="project" value="UniProtKB-UniRule"/>
</dbReference>
<dbReference type="GO" id="GO:0003924">
    <property type="term" value="F:GTPase activity"/>
    <property type="evidence" value="ECO:0007669"/>
    <property type="project" value="UniProtKB-UniRule"/>
</dbReference>
<feature type="domain" description="Tubulin/FtsZ 2-layer sandwich" evidence="12">
    <location>
        <begin position="219"/>
        <end position="336"/>
    </location>
</feature>
<dbReference type="PANTHER" id="PTHR30314:SF9">
    <property type="entry name" value="CELL DIVISION PROTEIN FTSZ 2"/>
    <property type="match status" value="1"/>
</dbReference>
<dbReference type="GO" id="GO:0051258">
    <property type="term" value="P:protein polymerization"/>
    <property type="evidence" value="ECO:0007669"/>
    <property type="project" value="UniProtKB-UniRule"/>
</dbReference>
<keyword evidence="4 8" id="KW-0547">Nucleotide-binding</keyword>
<dbReference type="InterPro" id="IPR036525">
    <property type="entry name" value="Tubulin/FtsZ_GTPase_sf"/>
</dbReference>
<keyword evidence="5 8" id="KW-0342">GTP-binding</keyword>
<comment type="caution">
    <text evidence="8">Lacks conserved residue(s) required for the propagation of feature annotation.</text>
</comment>
<comment type="subcellular location">
    <subcellularLocation>
        <location evidence="8">Cytoplasm</location>
    </subcellularLocation>
    <text evidence="8">Assembles at midcell at the inner surface of the cytoplasmic membrane.</text>
</comment>
<dbReference type="InterPro" id="IPR024757">
    <property type="entry name" value="FtsZ_C"/>
</dbReference>
<evidence type="ECO:0000256" key="7">
    <source>
        <dbReference type="ARBA" id="ARBA00023306"/>
    </source>
</evidence>
<evidence type="ECO:0000256" key="4">
    <source>
        <dbReference type="ARBA" id="ARBA00022741"/>
    </source>
</evidence>
<comment type="function">
    <text evidence="8">Essential cell division protein that forms a contractile ring structure (Z ring) at the future cell division site. The regulation of the ring assembly controls the timing and the location of cell division. One of the functions of the FtsZ ring is to recruit other cell division proteins to the septum to produce a new cell wall between the dividing cells. Binds GTP and shows GTPase activity.</text>
</comment>
<evidence type="ECO:0000256" key="9">
    <source>
        <dbReference type="NCBIfam" id="TIGR00065"/>
    </source>
</evidence>
<evidence type="ECO:0000256" key="8">
    <source>
        <dbReference type="HAMAP-Rule" id="MF_00909"/>
    </source>
</evidence>
<dbReference type="Gene3D" id="3.40.50.1440">
    <property type="entry name" value="Tubulin/FtsZ, GTPase domain"/>
    <property type="match status" value="1"/>
</dbReference>
<dbReference type="HOGENOM" id="CLU_024865_0_1_2"/>
<keyword evidence="3 8" id="KW-0132">Cell division</keyword>
<dbReference type="HAMAP" id="MF_00909">
    <property type="entry name" value="FtsZ"/>
    <property type="match status" value="1"/>
</dbReference>
<comment type="similarity">
    <text evidence="1 8 10">Belongs to the FtsZ family.</text>
</comment>
<feature type="domain" description="Tubulin/FtsZ GTPase" evidence="11">
    <location>
        <begin position="27"/>
        <end position="217"/>
    </location>
</feature>
<dbReference type="RefSeq" id="WP_012939762.1">
    <property type="nucleotide sequence ID" value="NC_013741.1"/>
</dbReference>
<keyword evidence="2 8" id="KW-0963">Cytoplasm</keyword>
<dbReference type="CDD" id="cd02201">
    <property type="entry name" value="FtsZ_type1"/>
    <property type="match status" value="1"/>
</dbReference>
<dbReference type="eggNOG" id="arCOG02201">
    <property type="taxonomic scope" value="Archaea"/>
</dbReference>
<reference evidence="13 14" key="1">
    <citation type="journal article" date="2010" name="Stand. Genomic Sci.">
        <title>Complete genome sequence of Archaeoglobus profundus type strain (AV18).</title>
        <authorList>
            <person name="von Jan M."/>
            <person name="Lapidus A."/>
            <person name="Del Rio T.G."/>
            <person name="Copeland A."/>
            <person name="Tice H."/>
            <person name="Cheng J.F."/>
            <person name="Lucas S."/>
            <person name="Chen F."/>
            <person name="Nolan M."/>
            <person name="Goodwin L."/>
            <person name="Han C."/>
            <person name="Pitluck S."/>
            <person name="Liolios K."/>
            <person name="Ivanova N."/>
            <person name="Mavromatis K."/>
            <person name="Ovchinnikova G."/>
            <person name="Chertkov O."/>
            <person name="Pati A."/>
            <person name="Chen A."/>
            <person name="Palaniappan K."/>
            <person name="Land M."/>
            <person name="Hauser L."/>
            <person name="Chang Y.J."/>
            <person name="Jeffries C.D."/>
            <person name="Saunders E."/>
            <person name="Brettin T."/>
            <person name="Detter J.C."/>
            <person name="Chain P."/>
            <person name="Eichinger K."/>
            <person name="Huber H."/>
            <person name="Spring S."/>
            <person name="Rohde M."/>
            <person name="Goker M."/>
            <person name="Wirth R."/>
            <person name="Woyke T."/>
            <person name="Bristow J."/>
            <person name="Eisen J.A."/>
            <person name="Markowitz V."/>
            <person name="Hugenholtz P."/>
            <person name="Kyrpides N.C."/>
            <person name="Klenk H.P."/>
        </authorList>
    </citation>
    <scope>NUCLEOTIDE SEQUENCE [LARGE SCALE GENOMIC DNA]</scope>
    <source>
        <strain evidence="14">DSM 5631 / JCM 9629 / NBRC 100127 / Av18</strain>
    </source>
</reference>
<dbReference type="NCBIfam" id="TIGR00065">
    <property type="entry name" value="ftsZ"/>
    <property type="match status" value="1"/>
</dbReference>
<dbReference type="InterPro" id="IPR008280">
    <property type="entry name" value="Tub_FtsZ_C"/>
</dbReference>
<dbReference type="Pfam" id="PF12327">
    <property type="entry name" value="FtsZ_C"/>
    <property type="match status" value="1"/>
</dbReference>
<feature type="binding site" evidence="8">
    <location>
        <position position="156"/>
    </location>
    <ligand>
        <name>GTP</name>
        <dbReference type="ChEBI" id="CHEBI:37565"/>
    </ligand>
</feature>
<dbReference type="EMBL" id="CP001857">
    <property type="protein sequence ID" value="ADB57426.1"/>
    <property type="molecule type" value="Genomic_DNA"/>
</dbReference>
<dbReference type="SMART" id="SM00864">
    <property type="entry name" value="Tubulin"/>
    <property type="match status" value="1"/>
</dbReference>
<dbReference type="GO" id="GO:0005525">
    <property type="term" value="F:GTP binding"/>
    <property type="evidence" value="ECO:0007669"/>
    <property type="project" value="UniProtKB-UniRule"/>
</dbReference>
<feature type="binding site" evidence="8">
    <location>
        <position position="153"/>
    </location>
    <ligand>
        <name>GTP</name>
        <dbReference type="ChEBI" id="CHEBI:37565"/>
    </ligand>
</feature>
<dbReference type="PROSITE" id="PS01134">
    <property type="entry name" value="FTSZ_1"/>
    <property type="match status" value="1"/>
</dbReference>
<evidence type="ECO:0000256" key="2">
    <source>
        <dbReference type="ARBA" id="ARBA00022490"/>
    </source>
</evidence>
<dbReference type="GeneID" id="8739011"/>
<feature type="binding site" evidence="8">
    <location>
        <begin position="122"/>
        <end position="124"/>
    </location>
    <ligand>
        <name>GTP</name>
        <dbReference type="ChEBI" id="CHEBI:37565"/>
    </ligand>
</feature>
<dbReference type="AlphaFoldDB" id="D2RGK1"/>
<comment type="subunit">
    <text evidence="8">Homodimer. Polymerizes to form a dynamic ring structure in a strictly GTP-dependent manner. Interacts directly with several other division proteins.</text>
</comment>
<keyword evidence="7 8" id="KW-0131">Cell cycle</keyword>
<proteinExistence type="inferred from homology"/>
<organism evidence="13 14">
    <name type="scientific">Archaeoglobus profundus (strain DSM 5631 / JCM 9629 / NBRC 100127 / Av18)</name>
    <dbReference type="NCBI Taxonomy" id="572546"/>
    <lineage>
        <taxon>Archaea</taxon>
        <taxon>Methanobacteriati</taxon>
        <taxon>Methanobacteriota</taxon>
        <taxon>Archaeoglobi</taxon>
        <taxon>Archaeoglobales</taxon>
        <taxon>Archaeoglobaceae</taxon>
        <taxon>Archaeoglobus</taxon>
    </lineage>
</organism>
<dbReference type="PaxDb" id="572546-Arcpr_0356"/>
<dbReference type="SUPFAM" id="SSF52490">
    <property type="entry name" value="Tubulin nucleotide-binding domain-like"/>
    <property type="match status" value="1"/>
</dbReference>
<dbReference type="FunFam" id="3.40.50.1440:FF:000014">
    <property type="entry name" value="Cell division protein FtsZ"/>
    <property type="match status" value="1"/>
</dbReference>
<evidence type="ECO:0000256" key="10">
    <source>
        <dbReference type="RuleBase" id="RU003360"/>
    </source>
</evidence>
<evidence type="ECO:0000313" key="14">
    <source>
        <dbReference type="Proteomes" id="UP000001901"/>
    </source>
</evidence>
<sequence>MKSFIAKAQEFSRIEKVVGDDEFFVPKIIVVGVGGSGCNTVNRLMNIGLNGVETIAINTDYQHLKMIKANKKILIGRSLTKGLGAGGYPEIGRKAAESARYKLEELLADANMVFVCAGMGGGTGTGAAPVVAEVAKKNDAIVIGVATMPFSTERARLIKAYEGLEEFRKHCDTVILLDNNKLLEYYPNLPLEQAFSVMDQIIAETIKGITDTIMYPSLVNIDFADVRAIMKSGDVAALFVGESKSQQRAKDVVRNCLSHPLLEADIRGATGVLVHISGGRDLTVKEVQEIVRELTFEIDEKANVIWGARVDPSLENLVRVVTIMTGVKSPNLLSNFEEGNGRKIVREIDEKGKEKFIDYI</sequence>
<dbReference type="PANTHER" id="PTHR30314">
    <property type="entry name" value="CELL DIVISION PROTEIN FTSZ-RELATED"/>
    <property type="match status" value="1"/>
</dbReference>
<evidence type="ECO:0000259" key="11">
    <source>
        <dbReference type="SMART" id="SM00864"/>
    </source>
</evidence>
<evidence type="ECO:0000256" key="3">
    <source>
        <dbReference type="ARBA" id="ARBA00022618"/>
    </source>
</evidence>
<name>D2RGK1_ARCPA</name>
<dbReference type="InterPro" id="IPR020805">
    <property type="entry name" value="Cell_div_FtsZ_CS"/>
</dbReference>
<dbReference type="SMART" id="SM00865">
    <property type="entry name" value="Tubulin_C"/>
    <property type="match status" value="1"/>
</dbReference>
<evidence type="ECO:0000256" key="6">
    <source>
        <dbReference type="ARBA" id="ARBA00023210"/>
    </source>
</evidence>
<dbReference type="KEGG" id="apo:Arcpr_0356"/>
<evidence type="ECO:0000259" key="12">
    <source>
        <dbReference type="SMART" id="SM00865"/>
    </source>
</evidence>
<accession>D2RGK1</accession>
<dbReference type="Proteomes" id="UP000001901">
    <property type="component" value="Chromosome"/>
</dbReference>
<dbReference type="InterPro" id="IPR018316">
    <property type="entry name" value="Tubulin/FtsZ_2-layer-sand-dom"/>
</dbReference>
<evidence type="ECO:0000256" key="1">
    <source>
        <dbReference type="ARBA" id="ARBA00009690"/>
    </source>
</evidence>
<dbReference type="OrthoDB" id="371908at2157"/>
<dbReference type="SUPFAM" id="SSF55307">
    <property type="entry name" value="Tubulin C-terminal domain-like"/>
    <property type="match status" value="1"/>
</dbReference>
<protein>
    <recommendedName>
        <fullName evidence="8 9">Cell division protein FtsZ</fullName>
    </recommendedName>
</protein>